<feature type="region of interest" description="Disordered" evidence="4">
    <location>
        <begin position="131"/>
        <end position="299"/>
    </location>
</feature>
<accession>A0ABM1BPM8</accession>
<reference evidence="8" key="1">
    <citation type="submission" date="2025-08" db="UniProtKB">
        <authorList>
            <consortium name="RefSeq"/>
        </authorList>
    </citation>
    <scope>IDENTIFICATION</scope>
    <source>
        <tissue evidence="8">Muscle</tissue>
    </source>
</reference>
<dbReference type="SMART" id="SM00343">
    <property type="entry name" value="ZnF_C2HC"/>
    <property type="match status" value="1"/>
</dbReference>
<feature type="compositionally biased region" description="Basic residues" evidence="4">
    <location>
        <begin position="131"/>
        <end position="166"/>
    </location>
</feature>
<evidence type="ECO:0000256" key="1">
    <source>
        <dbReference type="ARBA" id="ARBA00022884"/>
    </source>
</evidence>
<dbReference type="RefSeq" id="XP_013786246.1">
    <property type="nucleotide sequence ID" value="XM_013930792.2"/>
</dbReference>
<sequence>MSGRSQLFVGRLPLDVRERDIENIFEKYGRLLRCDVKYGTGMAYAFVDYDDRRDAEDAIKYENGRELRGQSIVVEWARGPSFRPSSHAMKSGGGRSRSIYDECYHCRHSGHWARDCPELERDRFYRRRYWSRSRSRSRSRRRRSYSRSRSKSKDHRPRHKKSRSRSRSHERSKPNRSRTRSRSSSGSRSRSRSREGGDDKVESNRDKDRSRSHSASKSRSRSHESEKHKSKSPSAENDHEEKGDATDEKKRNSKDKSRSRSRSHSASKSPFESPKAHNEEDQNDGDAGSEQNEKWGSSQ</sequence>
<feature type="compositionally biased region" description="Basic and acidic residues" evidence="4">
    <location>
        <begin position="192"/>
        <end position="211"/>
    </location>
</feature>
<keyword evidence="7" id="KW-1185">Reference proteome</keyword>
<dbReference type="SMART" id="SM00360">
    <property type="entry name" value="RRM"/>
    <property type="match status" value="1"/>
</dbReference>
<keyword evidence="1 3" id="KW-0694">RNA-binding</keyword>
<keyword evidence="2" id="KW-0862">Zinc</keyword>
<dbReference type="PROSITE" id="PS50102">
    <property type="entry name" value="RRM"/>
    <property type="match status" value="1"/>
</dbReference>
<evidence type="ECO:0000313" key="8">
    <source>
        <dbReference type="RefSeq" id="XP_013786246.1"/>
    </source>
</evidence>
<evidence type="ECO:0000259" key="6">
    <source>
        <dbReference type="PROSITE" id="PS50158"/>
    </source>
</evidence>
<keyword evidence="2" id="KW-0863">Zinc-finger</keyword>
<dbReference type="Proteomes" id="UP000694941">
    <property type="component" value="Unplaced"/>
</dbReference>
<feature type="domain" description="RRM" evidence="5">
    <location>
        <begin position="5"/>
        <end position="79"/>
    </location>
</feature>
<dbReference type="InterPro" id="IPR035979">
    <property type="entry name" value="RBD_domain_sf"/>
</dbReference>
<evidence type="ECO:0000259" key="5">
    <source>
        <dbReference type="PROSITE" id="PS50102"/>
    </source>
</evidence>
<dbReference type="PROSITE" id="PS50158">
    <property type="entry name" value="ZF_CCHC"/>
    <property type="match status" value="1"/>
</dbReference>
<evidence type="ECO:0000256" key="4">
    <source>
        <dbReference type="SAM" id="MobiDB-lite"/>
    </source>
</evidence>
<dbReference type="InterPro" id="IPR012677">
    <property type="entry name" value="Nucleotide-bd_a/b_plait_sf"/>
</dbReference>
<dbReference type="Gene3D" id="4.10.60.10">
    <property type="entry name" value="Zinc finger, CCHC-type"/>
    <property type="match status" value="1"/>
</dbReference>
<gene>
    <name evidence="8" type="primary">LOC106470246</name>
</gene>
<dbReference type="SUPFAM" id="SSF54928">
    <property type="entry name" value="RNA-binding domain, RBD"/>
    <property type="match status" value="1"/>
</dbReference>
<dbReference type="InterPro" id="IPR051186">
    <property type="entry name" value="RRM_HNRPC/RALY_subfam"/>
</dbReference>
<dbReference type="Pfam" id="PF00098">
    <property type="entry name" value="zf-CCHC"/>
    <property type="match status" value="1"/>
</dbReference>
<dbReference type="PANTHER" id="PTHR13968">
    <property type="entry name" value="HETEROGENEOUS NUCLEAR RIBONUCLEOPROTEIN"/>
    <property type="match status" value="1"/>
</dbReference>
<feature type="domain" description="CCHC-type" evidence="6">
    <location>
        <begin position="103"/>
        <end position="118"/>
    </location>
</feature>
<name>A0ABM1BPM8_LIMPO</name>
<dbReference type="InterPro" id="IPR001878">
    <property type="entry name" value="Znf_CCHC"/>
</dbReference>
<organism evidence="7 8">
    <name type="scientific">Limulus polyphemus</name>
    <name type="common">Atlantic horseshoe crab</name>
    <dbReference type="NCBI Taxonomy" id="6850"/>
    <lineage>
        <taxon>Eukaryota</taxon>
        <taxon>Metazoa</taxon>
        <taxon>Ecdysozoa</taxon>
        <taxon>Arthropoda</taxon>
        <taxon>Chelicerata</taxon>
        <taxon>Merostomata</taxon>
        <taxon>Xiphosura</taxon>
        <taxon>Limulidae</taxon>
        <taxon>Limulus</taxon>
    </lineage>
</organism>
<evidence type="ECO:0000313" key="7">
    <source>
        <dbReference type="Proteomes" id="UP000694941"/>
    </source>
</evidence>
<protein>
    <submittedName>
        <fullName evidence="8">Serine/arginine-rich splicing factor 4-like isoform X1</fullName>
    </submittedName>
</protein>
<dbReference type="Pfam" id="PF00076">
    <property type="entry name" value="RRM_1"/>
    <property type="match status" value="1"/>
</dbReference>
<dbReference type="GeneID" id="106470246"/>
<evidence type="ECO:0000256" key="3">
    <source>
        <dbReference type="PROSITE-ProRule" id="PRU00176"/>
    </source>
</evidence>
<dbReference type="InterPro" id="IPR000504">
    <property type="entry name" value="RRM_dom"/>
</dbReference>
<feature type="compositionally biased region" description="Basic and acidic residues" evidence="4">
    <location>
        <begin position="236"/>
        <end position="258"/>
    </location>
</feature>
<proteinExistence type="predicted"/>
<evidence type="ECO:0000256" key="2">
    <source>
        <dbReference type="PROSITE-ProRule" id="PRU00047"/>
    </source>
</evidence>
<keyword evidence="2" id="KW-0479">Metal-binding</keyword>
<dbReference type="Gene3D" id="3.30.70.330">
    <property type="match status" value="1"/>
</dbReference>
<dbReference type="PANTHER" id="PTHR13968:SF26">
    <property type="entry name" value="RRM DOMAIN-CONTAINING PROTEIN"/>
    <property type="match status" value="1"/>
</dbReference>